<sequence>MSHHPASRLSQRATTSLKKHQQCSTSPHGYVSLGLADNSLMQEQLLQRMNTNADATVRCLSLGDTITGPVRLKTAIARFFNHYFHPAKHLQPSQLITTNGVTSAIEHCSWAISFGKDVSLRPAAKLVPVSFEGGDPLSVPAVSRYEDTIVRSGGQGCPIRAIMLCNSHNPLGRCYSRDEIYALSVWRHGQDETTSVLSIETDGIIDPSLVQVLWCVSKEFGSNGLRLEVVISPGNPDLLESVRDVGQYSSISGLTDSLVAMVLEDEEFMDGYTRENGQRLAESYAYVVTFLDAHGIPFARGSNAAFDVWCDLLTPYLRIQPGYSPETSDVTTREASGELMQKLNSYKLHLGNGDDFGGEQPGWFRITFSQHREQLDEGLQRIVRALHS</sequence>
<dbReference type="Pfam" id="PF00155">
    <property type="entry name" value="Aminotran_1_2"/>
    <property type="match status" value="1"/>
</dbReference>
<dbReference type="Gene3D" id="3.90.1150.10">
    <property type="entry name" value="Aspartate Aminotransferase, domain 1"/>
    <property type="match status" value="1"/>
</dbReference>
<dbReference type="PANTHER" id="PTHR43795">
    <property type="entry name" value="BIFUNCTIONAL ASPARTATE AMINOTRANSFERASE AND GLUTAMATE/ASPARTATE-PREPHENATE AMINOTRANSFERASE-RELATED"/>
    <property type="match status" value="1"/>
</dbReference>
<reference evidence="4 5" key="1">
    <citation type="submission" date="2018-02" db="EMBL/GenBank/DDBJ databases">
        <title>The genomes of Aspergillus section Nigri reveals drivers in fungal speciation.</title>
        <authorList>
            <consortium name="DOE Joint Genome Institute"/>
            <person name="Vesth T.C."/>
            <person name="Nybo J."/>
            <person name="Theobald S."/>
            <person name="Brandl J."/>
            <person name="Frisvad J.C."/>
            <person name="Nielsen K.F."/>
            <person name="Lyhne E.K."/>
            <person name="Kogle M.E."/>
            <person name="Kuo A."/>
            <person name="Riley R."/>
            <person name="Clum A."/>
            <person name="Nolan M."/>
            <person name="Lipzen A."/>
            <person name="Salamov A."/>
            <person name="Henrissat B."/>
            <person name="Wiebenga A."/>
            <person name="De vries R.P."/>
            <person name="Grigoriev I.V."/>
            <person name="Mortensen U.H."/>
            <person name="Andersen M.R."/>
            <person name="Baker S.E."/>
        </authorList>
    </citation>
    <scope>NUCLEOTIDE SEQUENCE [LARGE SCALE GENOMIC DNA]</scope>
    <source>
        <strain evidence="4 5">CBS 101889</strain>
    </source>
</reference>
<dbReference type="EMBL" id="KZ824292">
    <property type="protein sequence ID" value="RAL10798.1"/>
    <property type="molecule type" value="Genomic_DNA"/>
</dbReference>
<feature type="region of interest" description="Disordered" evidence="2">
    <location>
        <begin position="1"/>
        <end position="25"/>
    </location>
</feature>
<dbReference type="OrthoDB" id="7042322at2759"/>
<dbReference type="SUPFAM" id="SSF53383">
    <property type="entry name" value="PLP-dependent transferases"/>
    <property type="match status" value="1"/>
</dbReference>
<gene>
    <name evidence="4" type="ORF">BO97DRAFT_454873</name>
</gene>
<dbReference type="InterPro" id="IPR015422">
    <property type="entry name" value="PyrdxlP-dep_Trfase_small"/>
</dbReference>
<keyword evidence="1" id="KW-0663">Pyridoxal phosphate</keyword>
<dbReference type="InterPro" id="IPR004839">
    <property type="entry name" value="Aminotransferase_I/II_large"/>
</dbReference>
<evidence type="ECO:0000259" key="3">
    <source>
        <dbReference type="Pfam" id="PF00155"/>
    </source>
</evidence>
<dbReference type="STRING" id="1450537.A0A395HVC8"/>
<dbReference type="GO" id="GO:0006520">
    <property type="term" value="P:amino acid metabolic process"/>
    <property type="evidence" value="ECO:0007669"/>
    <property type="project" value="TreeGrafter"/>
</dbReference>
<dbReference type="PANTHER" id="PTHR43795:SF63">
    <property type="entry name" value="PUTATIVE (AFU_ORTHOLOGUE AFUA_4G00630)-RELATED"/>
    <property type="match status" value="1"/>
</dbReference>
<evidence type="ECO:0000256" key="2">
    <source>
        <dbReference type="SAM" id="MobiDB-lite"/>
    </source>
</evidence>
<dbReference type="GO" id="GO:0030170">
    <property type="term" value="F:pyridoxal phosphate binding"/>
    <property type="evidence" value="ECO:0007669"/>
    <property type="project" value="InterPro"/>
</dbReference>
<dbReference type="Gene3D" id="3.40.640.10">
    <property type="entry name" value="Type I PLP-dependent aspartate aminotransferase-like (Major domain)"/>
    <property type="match status" value="1"/>
</dbReference>
<accession>A0A395HVC8</accession>
<dbReference type="CDD" id="cd00609">
    <property type="entry name" value="AAT_like"/>
    <property type="match status" value="1"/>
</dbReference>
<dbReference type="GeneID" id="37203413"/>
<dbReference type="AlphaFoldDB" id="A0A395HVC8"/>
<dbReference type="InterPro" id="IPR015424">
    <property type="entry name" value="PyrdxlP-dep_Trfase"/>
</dbReference>
<proteinExistence type="predicted"/>
<dbReference type="VEuPathDB" id="FungiDB:BO97DRAFT_454873"/>
<protein>
    <submittedName>
        <fullName evidence="4">Putative aspartate aminotransferase</fullName>
    </submittedName>
</protein>
<dbReference type="RefSeq" id="XP_025549952.1">
    <property type="nucleotide sequence ID" value="XM_025699124.1"/>
</dbReference>
<dbReference type="GO" id="GO:0008483">
    <property type="term" value="F:transaminase activity"/>
    <property type="evidence" value="ECO:0007669"/>
    <property type="project" value="UniProtKB-KW"/>
</dbReference>
<keyword evidence="4" id="KW-0032">Aminotransferase</keyword>
<keyword evidence="4" id="KW-0808">Transferase</keyword>
<organism evidence="4 5">
    <name type="scientific">Aspergillus homomorphus (strain CBS 101889)</name>
    <dbReference type="NCBI Taxonomy" id="1450537"/>
    <lineage>
        <taxon>Eukaryota</taxon>
        <taxon>Fungi</taxon>
        <taxon>Dikarya</taxon>
        <taxon>Ascomycota</taxon>
        <taxon>Pezizomycotina</taxon>
        <taxon>Eurotiomycetes</taxon>
        <taxon>Eurotiomycetidae</taxon>
        <taxon>Eurotiales</taxon>
        <taxon>Aspergillaceae</taxon>
        <taxon>Aspergillus</taxon>
        <taxon>Aspergillus subgen. Circumdati</taxon>
    </lineage>
</organism>
<feature type="compositionally biased region" description="Polar residues" evidence="2">
    <location>
        <begin position="8"/>
        <end position="25"/>
    </location>
</feature>
<evidence type="ECO:0000256" key="1">
    <source>
        <dbReference type="ARBA" id="ARBA00022898"/>
    </source>
</evidence>
<feature type="domain" description="Aminotransferase class I/classII large" evidence="3">
    <location>
        <begin position="159"/>
        <end position="382"/>
    </location>
</feature>
<dbReference type="Proteomes" id="UP000248961">
    <property type="component" value="Unassembled WGS sequence"/>
</dbReference>
<dbReference type="InterPro" id="IPR050478">
    <property type="entry name" value="Ethylene_sulfur-biosynth"/>
</dbReference>
<dbReference type="InterPro" id="IPR015421">
    <property type="entry name" value="PyrdxlP-dep_Trfase_major"/>
</dbReference>
<name>A0A395HVC8_ASPHC</name>
<evidence type="ECO:0000313" key="5">
    <source>
        <dbReference type="Proteomes" id="UP000248961"/>
    </source>
</evidence>
<keyword evidence="5" id="KW-1185">Reference proteome</keyword>
<evidence type="ECO:0000313" key="4">
    <source>
        <dbReference type="EMBL" id="RAL10798.1"/>
    </source>
</evidence>